<dbReference type="InterPro" id="IPR014875">
    <property type="entry name" value="Mor_transcription_activator"/>
</dbReference>
<proteinExistence type="predicted"/>
<comment type="caution">
    <text evidence="2">The sequence shown here is derived from an EMBL/GenBank/DDBJ whole genome shotgun (WGS) entry which is preliminary data.</text>
</comment>
<evidence type="ECO:0000313" key="2">
    <source>
        <dbReference type="EMBL" id="MBC5995285.1"/>
    </source>
</evidence>
<sequence length="90" mass="10340">MSDTMLDKAMLEDVPENFKELAQILGMDAFKNLLLNYGGTKIYVPTSKTISIAVRNKMLKKNFDGNYQKASFTYRITENQVRRIISNKSK</sequence>
<evidence type="ECO:0000313" key="3">
    <source>
        <dbReference type="Proteomes" id="UP000609849"/>
    </source>
</evidence>
<feature type="domain" description="Mor transcription activator" evidence="1">
    <location>
        <begin position="19"/>
        <end position="87"/>
    </location>
</feature>
<dbReference type="Pfam" id="PF08765">
    <property type="entry name" value="Mor"/>
    <property type="match status" value="1"/>
</dbReference>
<dbReference type="EMBL" id="JACRWE010000001">
    <property type="protein sequence ID" value="MBC5995285.1"/>
    <property type="molecule type" value="Genomic_DNA"/>
</dbReference>
<dbReference type="Proteomes" id="UP000609849">
    <property type="component" value="Unassembled WGS sequence"/>
</dbReference>
<accession>A0ABR7JKE6</accession>
<keyword evidence="3" id="KW-1185">Reference proteome</keyword>
<dbReference type="InterPro" id="IPR009057">
    <property type="entry name" value="Homeodomain-like_sf"/>
</dbReference>
<dbReference type="SUPFAM" id="SSF46689">
    <property type="entry name" value="Homeodomain-like"/>
    <property type="match status" value="1"/>
</dbReference>
<name>A0ABR7JKE6_9FIRM</name>
<reference evidence="2 3" key="1">
    <citation type="submission" date="2020-08" db="EMBL/GenBank/DDBJ databases">
        <authorList>
            <person name="Liu C."/>
            <person name="Sun Q."/>
        </authorList>
    </citation>
    <scope>NUCLEOTIDE SEQUENCE [LARGE SCALE GENOMIC DNA]</scope>
    <source>
        <strain evidence="2 3">NSJ-18</strain>
    </source>
</reference>
<protein>
    <recommendedName>
        <fullName evidence="1">Mor transcription activator domain-containing protein</fullName>
    </recommendedName>
</protein>
<gene>
    <name evidence="2" type="ORF">H8923_00810</name>
</gene>
<dbReference type="RefSeq" id="WP_153971505.1">
    <property type="nucleotide sequence ID" value="NZ_JACRWE010000001.1"/>
</dbReference>
<organism evidence="2 3">
    <name type="scientific">Romboutsia faecis</name>
    <dbReference type="NCBI Taxonomy" id="2764597"/>
    <lineage>
        <taxon>Bacteria</taxon>
        <taxon>Bacillati</taxon>
        <taxon>Bacillota</taxon>
        <taxon>Clostridia</taxon>
        <taxon>Peptostreptococcales</taxon>
        <taxon>Peptostreptococcaceae</taxon>
        <taxon>Romboutsia</taxon>
    </lineage>
</organism>
<evidence type="ECO:0000259" key="1">
    <source>
        <dbReference type="Pfam" id="PF08765"/>
    </source>
</evidence>